<dbReference type="InterPro" id="IPR032816">
    <property type="entry name" value="VTT_dom"/>
</dbReference>
<evidence type="ECO:0000256" key="5">
    <source>
        <dbReference type="ARBA" id="ARBA00022989"/>
    </source>
</evidence>
<feature type="transmembrane region" description="Helical" evidence="7">
    <location>
        <begin position="158"/>
        <end position="181"/>
    </location>
</feature>
<keyword evidence="6 7" id="KW-0472">Membrane</keyword>
<keyword evidence="10" id="KW-1185">Reference proteome</keyword>
<evidence type="ECO:0000256" key="6">
    <source>
        <dbReference type="ARBA" id="ARBA00023136"/>
    </source>
</evidence>
<dbReference type="GO" id="GO:0005886">
    <property type="term" value="C:plasma membrane"/>
    <property type="evidence" value="ECO:0007669"/>
    <property type="project" value="UniProtKB-SubCell"/>
</dbReference>
<comment type="similarity">
    <text evidence="2 7">Belongs to the DedA family.</text>
</comment>
<evidence type="ECO:0000313" key="10">
    <source>
        <dbReference type="Proteomes" id="UP000537326"/>
    </source>
</evidence>
<evidence type="ECO:0000256" key="1">
    <source>
        <dbReference type="ARBA" id="ARBA00004651"/>
    </source>
</evidence>
<feature type="transmembrane region" description="Helical" evidence="7">
    <location>
        <begin position="129"/>
        <end position="151"/>
    </location>
</feature>
<evidence type="ECO:0000256" key="3">
    <source>
        <dbReference type="ARBA" id="ARBA00022475"/>
    </source>
</evidence>
<proteinExistence type="inferred from homology"/>
<comment type="caution">
    <text evidence="9">The sequence shown here is derived from an EMBL/GenBank/DDBJ whole genome shotgun (WGS) entry which is preliminary data.</text>
</comment>
<organism evidence="9 10">
    <name type="scientific">Nocardioides marinus</name>
    <dbReference type="NCBI Taxonomy" id="374514"/>
    <lineage>
        <taxon>Bacteria</taxon>
        <taxon>Bacillati</taxon>
        <taxon>Actinomycetota</taxon>
        <taxon>Actinomycetes</taxon>
        <taxon>Propionibacteriales</taxon>
        <taxon>Nocardioidaceae</taxon>
        <taxon>Nocardioides</taxon>
    </lineage>
</organism>
<dbReference type="Pfam" id="PF09335">
    <property type="entry name" value="VTT_dom"/>
    <property type="match status" value="1"/>
</dbReference>
<accession>A0A7Z0C618</accession>
<feature type="transmembrane region" description="Helical" evidence="7">
    <location>
        <begin position="193"/>
        <end position="210"/>
    </location>
</feature>
<reference evidence="9 10" key="1">
    <citation type="submission" date="2020-07" db="EMBL/GenBank/DDBJ databases">
        <title>Sequencing the genomes of 1000 actinobacteria strains.</title>
        <authorList>
            <person name="Klenk H.-P."/>
        </authorList>
    </citation>
    <scope>NUCLEOTIDE SEQUENCE [LARGE SCALE GENOMIC DNA]</scope>
    <source>
        <strain evidence="9 10">DSM 18248</strain>
    </source>
</reference>
<dbReference type="Proteomes" id="UP000537326">
    <property type="component" value="Unassembled WGS sequence"/>
</dbReference>
<evidence type="ECO:0000256" key="7">
    <source>
        <dbReference type="RuleBase" id="RU367016"/>
    </source>
</evidence>
<comment type="subcellular location">
    <subcellularLocation>
        <location evidence="1 7">Cell membrane</location>
        <topology evidence="1 7">Multi-pass membrane protein</topology>
    </subcellularLocation>
</comment>
<dbReference type="PANTHER" id="PTHR30353">
    <property type="entry name" value="INNER MEMBRANE PROTEIN DEDA-RELATED"/>
    <property type="match status" value="1"/>
</dbReference>
<dbReference type="PANTHER" id="PTHR30353:SF0">
    <property type="entry name" value="TRANSMEMBRANE PROTEIN"/>
    <property type="match status" value="1"/>
</dbReference>
<feature type="domain" description="VTT" evidence="8">
    <location>
        <begin position="67"/>
        <end position="179"/>
    </location>
</feature>
<feature type="transmembrane region" description="Helical" evidence="7">
    <location>
        <begin position="66"/>
        <end position="87"/>
    </location>
</feature>
<evidence type="ECO:0000313" key="9">
    <source>
        <dbReference type="EMBL" id="NYI11724.1"/>
    </source>
</evidence>
<evidence type="ECO:0000259" key="8">
    <source>
        <dbReference type="Pfam" id="PF09335"/>
    </source>
</evidence>
<feature type="transmembrane region" description="Helical" evidence="7">
    <location>
        <begin position="26"/>
        <end position="46"/>
    </location>
</feature>
<dbReference type="AlphaFoldDB" id="A0A7Z0C618"/>
<dbReference type="InterPro" id="IPR032818">
    <property type="entry name" value="DedA-like"/>
</dbReference>
<gene>
    <name evidence="9" type="ORF">BKA05_003239</name>
</gene>
<dbReference type="EMBL" id="JACBZI010000001">
    <property type="protein sequence ID" value="NYI11724.1"/>
    <property type="molecule type" value="Genomic_DNA"/>
</dbReference>
<sequence>MMGIEPLLFGIEFLDLEWWLGHFGEALFWISLAVLFVECGLLFPFLPGDTLLFSIGLFIATEQIDLFPGGVATELTIAMALMVLAAFGGNVAGYEIGRRIGPPLYERDGRLLRRKHFDRTHEFFDEHGAIALVLGRFVAFVRTFITVVAGATRMDRRVFFVWSFVGAVLWVVGITLLGYFLGNIKWLGDNLDFALLAILAVFAIPLVIEWRRELARSRG</sequence>
<keyword evidence="4 7" id="KW-0812">Transmembrane</keyword>
<name>A0A7Z0C618_9ACTN</name>
<keyword evidence="3 7" id="KW-1003">Cell membrane</keyword>
<keyword evidence="5 7" id="KW-1133">Transmembrane helix</keyword>
<evidence type="ECO:0000256" key="2">
    <source>
        <dbReference type="ARBA" id="ARBA00010792"/>
    </source>
</evidence>
<evidence type="ECO:0000256" key="4">
    <source>
        <dbReference type="ARBA" id="ARBA00022692"/>
    </source>
</evidence>
<protein>
    <submittedName>
        <fullName evidence="9">Membrane-associated protein</fullName>
    </submittedName>
</protein>